<proteinExistence type="predicted"/>
<dbReference type="Gene3D" id="3.15.20.10">
    <property type="entry name" value="Bactericidal permeability-increasing protein, domain 2"/>
    <property type="match status" value="1"/>
</dbReference>
<organism evidence="4 5">
    <name type="scientific">Leptobrachium leishanense</name>
    <name type="common">Leishan spiny toad</name>
    <dbReference type="NCBI Taxonomy" id="445787"/>
    <lineage>
        <taxon>Eukaryota</taxon>
        <taxon>Metazoa</taxon>
        <taxon>Chordata</taxon>
        <taxon>Craniata</taxon>
        <taxon>Vertebrata</taxon>
        <taxon>Euteleostomi</taxon>
        <taxon>Amphibia</taxon>
        <taxon>Batrachia</taxon>
        <taxon>Anura</taxon>
        <taxon>Pelobatoidea</taxon>
        <taxon>Megophryidae</taxon>
        <taxon>Leptobrachium</taxon>
    </lineage>
</organism>
<evidence type="ECO:0000313" key="5">
    <source>
        <dbReference type="Proteomes" id="UP000694569"/>
    </source>
</evidence>
<keyword evidence="5" id="KW-1185">Reference proteome</keyword>
<dbReference type="Ensembl" id="ENSLLET00000048623.1">
    <property type="protein sequence ID" value="ENSLLEP00000046775.1"/>
    <property type="gene ID" value="ENSLLEG00000029420.1"/>
</dbReference>
<reference evidence="4" key="2">
    <citation type="submission" date="2025-09" db="UniProtKB">
        <authorList>
            <consortium name="Ensembl"/>
        </authorList>
    </citation>
    <scope>IDENTIFICATION</scope>
</reference>
<evidence type="ECO:0000259" key="2">
    <source>
        <dbReference type="SMART" id="SM00328"/>
    </source>
</evidence>
<feature type="transmembrane region" description="Helical" evidence="1">
    <location>
        <begin position="86"/>
        <end position="109"/>
    </location>
</feature>
<dbReference type="AlphaFoldDB" id="A0A8C5R2V8"/>
<evidence type="ECO:0000313" key="4">
    <source>
        <dbReference type="Ensembl" id="ENSLLEP00000046775.1"/>
    </source>
</evidence>
<accession>A0A8C5R2V8</accession>
<dbReference type="InterPro" id="IPR051660">
    <property type="entry name" value="BPI_fold-BPI/LBP"/>
</dbReference>
<dbReference type="PANTHER" id="PTHR46019:SF10">
    <property type="entry name" value="BPI FOLD-CONTAINING FAMILY B MEMBER 2"/>
    <property type="match status" value="1"/>
</dbReference>
<dbReference type="OrthoDB" id="9831346at2759"/>
<dbReference type="Pfam" id="PF01273">
    <property type="entry name" value="LBP_BPI_CETP"/>
    <property type="match status" value="1"/>
</dbReference>
<dbReference type="InterPro" id="IPR017942">
    <property type="entry name" value="Lipid-bd_serum_glycop_N"/>
</dbReference>
<dbReference type="GeneTree" id="ENSGT01100000263546"/>
<evidence type="ECO:0000259" key="3">
    <source>
        <dbReference type="SMART" id="SM00329"/>
    </source>
</evidence>
<dbReference type="Pfam" id="PF02886">
    <property type="entry name" value="LBP_BPI_CETP_C"/>
    <property type="match status" value="1"/>
</dbReference>
<dbReference type="SMART" id="SM00328">
    <property type="entry name" value="BPI1"/>
    <property type="match status" value="1"/>
</dbReference>
<dbReference type="InterPro" id="IPR017943">
    <property type="entry name" value="Bactericidal_perm-incr_a/b_dom"/>
</dbReference>
<dbReference type="PANTHER" id="PTHR46019">
    <property type="entry name" value="BPI FOLD-CONTAINING FAMILY B MEMBER 4-RELATED"/>
    <property type="match status" value="1"/>
</dbReference>
<dbReference type="GO" id="GO:0008289">
    <property type="term" value="F:lipid binding"/>
    <property type="evidence" value="ECO:0007669"/>
    <property type="project" value="InterPro"/>
</dbReference>
<name>A0A8C5R2V8_9ANUR</name>
<dbReference type="SUPFAM" id="SSF55394">
    <property type="entry name" value="Bactericidal permeability-increasing protein, BPI"/>
    <property type="match status" value="2"/>
</dbReference>
<evidence type="ECO:0000256" key="1">
    <source>
        <dbReference type="SAM" id="Phobius"/>
    </source>
</evidence>
<feature type="domain" description="Lipid-binding serum glycoprotein C-terminal" evidence="3">
    <location>
        <begin position="357"/>
        <end position="553"/>
    </location>
</feature>
<dbReference type="Gene3D" id="3.15.10.10">
    <property type="entry name" value="Bactericidal permeability-increasing protein, domain 1"/>
    <property type="match status" value="1"/>
</dbReference>
<keyword evidence="1" id="KW-1133">Transmembrane helix</keyword>
<dbReference type="Proteomes" id="UP000694569">
    <property type="component" value="Unplaced"/>
</dbReference>
<protein>
    <submittedName>
        <fullName evidence="4">Uncharacterized protein</fullName>
    </submittedName>
</protein>
<feature type="domain" description="Lipid-binding serum glycoprotein N-terminal" evidence="2">
    <location>
        <begin position="110"/>
        <end position="339"/>
    </location>
</feature>
<keyword evidence="1" id="KW-0812">Transmembrane</keyword>
<reference evidence="4" key="1">
    <citation type="submission" date="2025-08" db="UniProtKB">
        <authorList>
            <consortium name="Ensembl"/>
        </authorList>
    </citation>
    <scope>IDENTIFICATION</scope>
</reference>
<dbReference type="SMART" id="SM00329">
    <property type="entry name" value="BPI2"/>
    <property type="match status" value="1"/>
</dbReference>
<dbReference type="InterPro" id="IPR001124">
    <property type="entry name" value="Lipid-bd_serum_glycop_C"/>
</dbReference>
<sequence>MMLSKKSWNNLVSEPASSGFPRWYVRVRRWYLLNKFLSPVCSITCKQGRVEVDCWLWTIDTLEEKDRTQGLSSLRIHSLQPDIMKLIFLAMLLFLWVSSMSVTSTGIVLRIKQNAFDYGAQTQREHLQHVLSNMSIPDPKTNKEKESCGVIGRIINKGNILGAGHTLVGKMVNLNEVKIHHVKLPKLAVKLVPGVGPHVCMDIDFKISGKHAIFGETEIKVRATVLTDIKVSKTPKGHVTLAVTDCKPIIRDMDIKFGLGLVNTVIWALQGQIREMLGNRLCQSVSSVLEEVNEDFDVSTEKNPFGDKVSLKYTLQKTPVVTGLYMEMLLNAEYTVNNQVVKLHNDTQEFTMPPGAGNKDTMVNLAFSKDYFSLLFIIGQESGAFNLEIPSTQECLANQMSTSALGAHIPEISSRYPQPLPVDMKIVLSQTPVVTFQNNQLIVQFAPYVEMFVVLPYSPDRYQHLLTINVGASLVAALHVEEEKLKISVSLQGDLKLEFASISFGKCKSKDPKDNFSENGKPLLDHWSSWENLRVLHILKIYTPIATMLLFSGQTSQHCSLTAQTSSYAPSSLTVQGLALVF</sequence>
<keyword evidence="1" id="KW-0472">Membrane</keyword>